<keyword evidence="1" id="KW-0175">Coiled coil</keyword>
<dbReference type="PANTHER" id="PTHR22793:SF6">
    <property type="entry name" value="MYOCARDIN-RELATED TRANSCRIPTION FACTOR A"/>
    <property type="match status" value="1"/>
</dbReference>
<feature type="compositionally biased region" description="Low complexity" evidence="2">
    <location>
        <begin position="60"/>
        <end position="70"/>
    </location>
</feature>
<evidence type="ECO:0000256" key="1">
    <source>
        <dbReference type="SAM" id="Coils"/>
    </source>
</evidence>
<dbReference type="OrthoDB" id="197676at2759"/>
<dbReference type="GO" id="GO:0005634">
    <property type="term" value="C:nucleus"/>
    <property type="evidence" value="ECO:0007669"/>
    <property type="project" value="TreeGrafter"/>
</dbReference>
<comment type="caution">
    <text evidence="3">The sequence shown here is derived from an EMBL/GenBank/DDBJ whole genome shotgun (WGS) entry which is preliminary data.</text>
</comment>
<dbReference type="Proteomes" id="UP000314294">
    <property type="component" value="Unassembled WGS sequence"/>
</dbReference>
<reference evidence="3 4" key="1">
    <citation type="submission" date="2019-03" db="EMBL/GenBank/DDBJ databases">
        <title>First draft genome of Liparis tanakae, snailfish: a comprehensive survey of snailfish specific genes.</title>
        <authorList>
            <person name="Kim W."/>
            <person name="Song I."/>
            <person name="Jeong J.-H."/>
            <person name="Kim D."/>
            <person name="Kim S."/>
            <person name="Ryu S."/>
            <person name="Song J.Y."/>
            <person name="Lee S.K."/>
        </authorList>
    </citation>
    <scope>NUCLEOTIDE SEQUENCE [LARGE SCALE GENOMIC DNA]</scope>
    <source>
        <tissue evidence="3">Muscle</tissue>
    </source>
</reference>
<feature type="region of interest" description="Disordered" evidence="2">
    <location>
        <begin position="132"/>
        <end position="152"/>
    </location>
</feature>
<name>A0A4Z2E2Q0_9TELE</name>
<dbReference type="GO" id="GO:0051145">
    <property type="term" value="P:smooth muscle cell differentiation"/>
    <property type="evidence" value="ECO:0007669"/>
    <property type="project" value="TreeGrafter"/>
</dbReference>
<feature type="region of interest" description="Disordered" evidence="2">
    <location>
        <begin position="32"/>
        <end position="80"/>
    </location>
</feature>
<keyword evidence="4" id="KW-1185">Reference proteome</keyword>
<sequence>MLREKDQQIEELTRMLRQKQRLVEVLRTQLEHVNRGGPEPPVLLRVKQEPPDGPDGPLSFGQPPLSFGQPPLSPSPSPVSSEVDVIQVDVKQEAVEAEDAARETTMHLADVRGLPRPLTQSREQLRLQIQPEPTSAQAKRQQVSHASFTQQSGSAHPFPLDLLKSNSGPTLVTDGKGNHFLVALTSHVPESHGTAAPGSRATNQIALQVRRSLSAILFNRSGSFRVPLNVSCVLHVQRGRITG</sequence>
<proteinExistence type="predicted"/>
<evidence type="ECO:0000313" key="4">
    <source>
        <dbReference type="Proteomes" id="UP000314294"/>
    </source>
</evidence>
<gene>
    <name evidence="3" type="primary">Mkl1_1</name>
    <name evidence="3" type="ORF">EYF80_066866</name>
</gene>
<dbReference type="GO" id="GO:0003713">
    <property type="term" value="F:transcription coactivator activity"/>
    <property type="evidence" value="ECO:0007669"/>
    <property type="project" value="TreeGrafter"/>
</dbReference>
<dbReference type="EMBL" id="SRLO01020137">
    <property type="protein sequence ID" value="TNN23017.1"/>
    <property type="molecule type" value="Genomic_DNA"/>
</dbReference>
<dbReference type="PANTHER" id="PTHR22793">
    <property type="entry name" value="MYOCARDIN-RELATED TRANSCRIPTION FACTOR-RELATED"/>
    <property type="match status" value="1"/>
</dbReference>
<evidence type="ECO:0000256" key="2">
    <source>
        <dbReference type="SAM" id="MobiDB-lite"/>
    </source>
</evidence>
<protein>
    <submittedName>
        <fullName evidence="3">MKL/myocardin-like protein 1</fullName>
    </submittedName>
</protein>
<dbReference type="GO" id="GO:0045944">
    <property type="term" value="P:positive regulation of transcription by RNA polymerase II"/>
    <property type="evidence" value="ECO:0007669"/>
    <property type="project" value="TreeGrafter"/>
</dbReference>
<dbReference type="InterPro" id="IPR043451">
    <property type="entry name" value="Myocardin-like"/>
</dbReference>
<evidence type="ECO:0000313" key="3">
    <source>
        <dbReference type="EMBL" id="TNN23017.1"/>
    </source>
</evidence>
<feature type="coiled-coil region" evidence="1">
    <location>
        <begin position="2"/>
        <end position="29"/>
    </location>
</feature>
<accession>A0A4Z2E2Q0</accession>
<dbReference type="AlphaFoldDB" id="A0A4Z2E2Q0"/>
<organism evidence="3 4">
    <name type="scientific">Liparis tanakae</name>
    <name type="common">Tanaka's snailfish</name>
    <dbReference type="NCBI Taxonomy" id="230148"/>
    <lineage>
        <taxon>Eukaryota</taxon>
        <taxon>Metazoa</taxon>
        <taxon>Chordata</taxon>
        <taxon>Craniata</taxon>
        <taxon>Vertebrata</taxon>
        <taxon>Euteleostomi</taxon>
        <taxon>Actinopterygii</taxon>
        <taxon>Neopterygii</taxon>
        <taxon>Teleostei</taxon>
        <taxon>Neoteleostei</taxon>
        <taxon>Acanthomorphata</taxon>
        <taxon>Eupercaria</taxon>
        <taxon>Perciformes</taxon>
        <taxon>Cottioidei</taxon>
        <taxon>Cottales</taxon>
        <taxon>Liparidae</taxon>
        <taxon>Liparis</taxon>
    </lineage>
</organism>